<protein>
    <submittedName>
        <fullName evidence="1">Uncharacterized protein</fullName>
    </submittedName>
</protein>
<name>A0AAE5TWA9_9HYPH</name>
<keyword evidence="2" id="KW-1185">Reference proteome</keyword>
<dbReference type="AlphaFoldDB" id="A0AAE5TWA9"/>
<proteinExistence type="predicted"/>
<sequence length="303" mass="34104">MTEYEYLPFSGWRLTKDGQQITINNIAIFKEGLTDEQLVTIGAALKDYLLSLEEENAGLPELSEEELNRRFEDWKSRSRIMDVPQSYDTGAVYKYMSDTALSHWLAGRAQISPVSVYRQMENAFARDEQEGLGAFYLHDGRTAAYFAAGAGVNCGVMCFTGASPSENRAEMKGKFGERLVRFPDTHALLQVIARHLDVVDYELKDVQYSDVKVYSHETAIASEIADLIIGKDDGNLDPKGLVTLFDKHSEELLKLAELPSVFCKPKSFEGEAERRAVFRFRHAVNSSIVVTDKRIAELIEVIE</sequence>
<evidence type="ECO:0000313" key="1">
    <source>
        <dbReference type="EMBL" id="QAS79032.1"/>
    </source>
</evidence>
<gene>
    <name evidence="1" type="ORF">CO657_13570</name>
</gene>
<dbReference type="KEGG" id="rad:CO657_13570"/>
<organism evidence="1 2">
    <name type="scientific">Rhizobium acidisoli</name>
    <dbReference type="NCBI Taxonomy" id="1538158"/>
    <lineage>
        <taxon>Bacteria</taxon>
        <taxon>Pseudomonadati</taxon>
        <taxon>Pseudomonadota</taxon>
        <taxon>Alphaproteobacteria</taxon>
        <taxon>Hyphomicrobiales</taxon>
        <taxon>Rhizobiaceae</taxon>
        <taxon>Rhizobium/Agrobacterium group</taxon>
        <taxon>Rhizobium</taxon>
    </lineage>
</organism>
<reference evidence="1 2" key="1">
    <citation type="submission" date="2019-01" db="EMBL/GenBank/DDBJ databases">
        <title>Genomic insights into the origins and evolution of symbiotic genes in the Phaseolus vulgaris microsymbionts.</title>
        <authorList>
            <person name="Tong W."/>
        </authorList>
    </citation>
    <scope>NUCLEOTIDE SEQUENCE [LARGE SCALE GENOMIC DNA]</scope>
    <source>
        <strain evidence="1 2">FH23</strain>
    </source>
</reference>
<dbReference type="EMBL" id="CP034998">
    <property type="protein sequence ID" value="QAS79032.1"/>
    <property type="molecule type" value="Genomic_DNA"/>
</dbReference>
<accession>A0AAE5TWA9</accession>
<dbReference type="RefSeq" id="WP_054182636.1">
    <property type="nucleotide sequence ID" value="NZ_CP034998.1"/>
</dbReference>
<evidence type="ECO:0000313" key="2">
    <source>
        <dbReference type="Proteomes" id="UP000220927"/>
    </source>
</evidence>
<dbReference type="Proteomes" id="UP000220927">
    <property type="component" value="Chromosome"/>
</dbReference>